<feature type="transmembrane region" description="Helical" evidence="1">
    <location>
        <begin position="6"/>
        <end position="23"/>
    </location>
</feature>
<evidence type="ECO:0000256" key="1">
    <source>
        <dbReference type="SAM" id="Phobius"/>
    </source>
</evidence>
<keyword evidence="1" id="KW-0472">Membrane</keyword>
<evidence type="ECO:0000313" key="2">
    <source>
        <dbReference type="EMBL" id="CAG6658242.1"/>
    </source>
</evidence>
<proteinExistence type="predicted"/>
<keyword evidence="1" id="KW-0812">Transmembrane</keyword>
<accession>A0A8D8S1F7</accession>
<keyword evidence="1" id="KW-1133">Transmembrane helix</keyword>
<sequence>MYVLFFFFFFNFFFFFFFSFFFLKRFDKGNFNFNGLIVPEIEERRVDRKGEIQPFRERIFPFEKNPPRAEIEPAPSELPDGHIYLPRQVIGQEIMFLFAYLFKDKFLHRKWNLMSNFFNGKIIEILNTS</sequence>
<dbReference type="AlphaFoldDB" id="A0A8D8S1F7"/>
<name>A0A8D8S1F7_9HEMI</name>
<dbReference type="EMBL" id="HBUF01190499">
    <property type="protein sequence ID" value="CAG6658242.1"/>
    <property type="molecule type" value="Transcribed_RNA"/>
</dbReference>
<reference evidence="2" key="1">
    <citation type="submission" date="2021-05" db="EMBL/GenBank/DDBJ databases">
        <authorList>
            <person name="Alioto T."/>
            <person name="Alioto T."/>
            <person name="Gomez Garrido J."/>
        </authorList>
    </citation>
    <scope>NUCLEOTIDE SEQUENCE</scope>
</reference>
<protein>
    <submittedName>
        <fullName evidence="2">Uncharacterized protein</fullName>
    </submittedName>
</protein>
<organism evidence="2">
    <name type="scientific">Cacopsylla melanoneura</name>
    <dbReference type="NCBI Taxonomy" id="428564"/>
    <lineage>
        <taxon>Eukaryota</taxon>
        <taxon>Metazoa</taxon>
        <taxon>Ecdysozoa</taxon>
        <taxon>Arthropoda</taxon>
        <taxon>Hexapoda</taxon>
        <taxon>Insecta</taxon>
        <taxon>Pterygota</taxon>
        <taxon>Neoptera</taxon>
        <taxon>Paraneoptera</taxon>
        <taxon>Hemiptera</taxon>
        <taxon>Sternorrhyncha</taxon>
        <taxon>Psylloidea</taxon>
        <taxon>Psyllidae</taxon>
        <taxon>Psyllinae</taxon>
        <taxon>Cacopsylla</taxon>
    </lineage>
</organism>